<dbReference type="PANTHER" id="PTHR45614:SF276">
    <property type="entry name" value="CHROMOSOME UNDETERMINED SCAFFOLD_121, WHOLE GENOME SHOTGUN SEQUENCE"/>
    <property type="match status" value="1"/>
</dbReference>
<dbReference type="Proteomes" id="UP000688137">
    <property type="component" value="Unassembled WGS sequence"/>
</dbReference>
<evidence type="ECO:0000259" key="1">
    <source>
        <dbReference type="PROSITE" id="PS50090"/>
    </source>
</evidence>
<dbReference type="GO" id="GO:0000978">
    <property type="term" value="F:RNA polymerase II cis-regulatory region sequence-specific DNA binding"/>
    <property type="evidence" value="ECO:0007669"/>
    <property type="project" value="TreeGrafter"/>
</dbReference>
<gene>
    <name evidence="3" type="ORF">PPRIM_AZ9-3.1.T1250024</name>
</gene>
<dbReference type="InterPro" id="IPR017930">
    <property type="entry name" value="Myb_dom"/>
</dbReference>
<evidence type="ECO:0000313" key="3">
    <source>
        <dbReference type="EMBL" id="CAD8104722.1"/>
    </source>
</evidence>
<dbReference type="GO" id="GO:0000981">
    <property type="term" value="F:DNA-binding transcription factor activity, RNA polymerase II-specific"/>
    <property type="evidence" value="ECO:0007669"/>
    <property type="project" value="TreeGrafter"/>
</dbReference>
<dbReference type="PROSITE" id="PS51294">
    <property type="entry name" value="HTH_MYB"/>
    <property type="match status" value="1"/>
</dbReference>
<dbReference type="Pfam" id="PF00249">
    <property type="entry name" value="Myb_DNA-binding"/>
    <property type="match status" value="1"/>
</dbReference>
<protein>
    <recommendedName>
        <fullName evidence="5">Myb-like DNA-binding domain protein</fullName>
    </recommendedName>
</protein>
<feature type="domain" description="Myb-like" evidence="1">
    <location>
        <begin position="7"/>
        <end position="56"/>
    </location>
</feature>
<dbReference type="PANTHER" id="PTHR45614">
    <property type="entry name" value="MYB PROTEIN-RELATED"/>
    <property type="match status" value="1"/>
</dbReference>
<evidence type="ECO:0000313" key="4">
    <source>
        <dbReference type="Proteomes" id="UP000688137"/>
    </source>
</evidence>
<dbReference type="GO" id="GO:0005634">
    <property type="term" value="C:nucleus"/>
    <property type="evidence" value="ECO:0007669"/>
    <property type="project" value="TreeGrafter"/>
</dbReference>
<sequence>MIKHSISQSKKRISWSKQEDGLLQQFVNLYANQKQGCNQGYERNPKDCRERYQNYLDQKFNKTKLTKPEIDKLFELIQIYGNKWTCIAEKLNYRTDQDVKNQFYAIVKKVFRRLLKATLPEDQKKKCSKITASLRPMLISNIFCNHQNISQQYINISMNMKELFKNLIIENRSIKLGDQVDETIKKKVQQISDYLGKKNQIYLQNKSLKNTFNKRNIRKSKIKQQFMFSKNEIQQEQIIQRILNNQQIFTFNQQNFPLQFDMNQDKIFKINEDQDQIVAPQYLISRPPFYKLQPSYSNQFDLQESFNEPFQDTNNINTYLNC</sequence>
<evidence type="ECO:0008006" key="5">
    <source>
        <dbReference type="Google" id="ProtNLM"/>
    </source>
</evidence>
<name>A0A8S1PNZ4_PARPR</name>
<dbReference type="AlphaFoldDB" id="A0A8S1PNZ4"/>
<evidence type="ECO:0000259" key="2">
    <source>
        <dbReference type="PROSITE" id="PS51294"/>
    </source>
</evidence>
<dbReference type="InterPro" id="IPR001005">
    <property type="entry name" value="SANT/Myb"/>
</dbReference>
<dbReference type="SMART" id="SM00717">
    <property type="entry name" value="SANT"/>
    <property type="match status" value="2"/>
</dbReference>
<dbReference type="PROSITE" id="PS50090">
    <property type="entry name" value="MYB_LIKE"/>
    <property type="match status" value="2"/>
</dbReference>
<feature type="domain" description="HTH myb-type" evidence="2">
    <location>
        <begin position="57"/>
        <end position="111"/>
    </location>
</feature>
<dbReference type="CDD" id="cd00167">
    <property type="entry name" value="SANT"/>
    <property type="match status" value="1"/>
</dbReference>
<dbReference type="OMA" id="RNPKDCR"/>
<reference evidence="3" key="1">
    <citation type="submission" date="2021-01" db="EMBL/GenBank/DDBJ databases">
        <authorList>
            <consortium name="Genoscope - CEA"/>
            <person name="William W."/>
        </authorList>
    </citation>
    <scope>NUCLEOTIDE SEQUENCE</scope>
</reference>
<comment type="caution">
    <text evidence="3">The sequence shown here is derived from an EMBL/GenBank/DDBJ whole genome shotgun (WGS) entry which is preliminary data.</text>
</comment>
<keyword evidence="4" id="KW-1185">Reference proteome</keyword>
<proteinExistence type="predicted"/>
<feature type="domain" description="Myb-like" evidence="1">
    <location>
        <begin position="57"/>
        <end position="107"/>
    </location>
</feature>
<dbReference type="InterPro" id="IPR050560">
    <property type="entry name" value="MYB_TF"/>
</dbReference>
<dbReference type="EMBL" id="CAJJDM010000128">
    <property type="protein sequence ID" value="CAD8104722.1"/>
    <property type="molecule type" value="Genomic_DNA"/>
</dbReference>
<organism evidence="3 4">
    <name type="scientific">Paramecium primaurelia</name>
    <dbReference type="NCBI Taxonomy" id="5886"/>
    <lineage>
        <taxon>Eukaryota</taxon>
        <taxon>Sar</taxon>
        <taxon>Alveolata</taxon>
        <taxon>Ciliophora</taxon>
        <taxon>Intramacronucleata</taxon>
        <taxon>Oligohymenophorea</taxon>
        <taxon>Peniculida</taxon>
        <taxon>Parameciidae</taxon>
        <taxon>Paramecium</taxon>
    </lineage>
</organism>
<accession>A0A8S1PNZ4</accession>